<evidence type="ECO:0000256" key="1">
    <source>
        <dbReference type="SAM" id="SignalP"/>
    </source>
</evidence>
<feature type="chain" id="PRO_5045596030" evidence="1">
    <location>
        <begin position="21"/>
        <end position="117"/>
    </location>
</feature>
<keyword evidence="3" id="KW-1185">Reference proteome</keyword>
<protein>
    <submittedName>
        <fullName evidence="2">Uncharacterized protein</fullName>
    </submittedName>
</protein>
<dbReference type="EMBL" id="BPEU01000003">
    <property type="protein sequence ID" value="GIU36332.1"/>
    <property type="molecule type" value="Genomic_DNA"/>
</dbReference>
<accession>A0ABQ4NV60</accession>
<dbReference type="Proteomes" id="UP000773469">
    <property type="component" value="Unassembled WGS sequence"/>
</dbReference>
<feature type="signal peptide" evidence="1">
    <location>
        <begin position="1"/>
        <end position="20"/>
    </location>
</feature>
<name>A0ABQ4NV60_SHECO</name>
<comment type="caution">
    <text evidence="2">The sequence shown here is derived from an EMBL/GenBank/DDBJ whole genome shotgun (WGS) entry which is preliminary data.</text>
</comment>
<gene>
    <name evidence="2" type="ORF">TUM3794_05330</name>
</gene>
<keyword evidence="1" id="KW-0732">Signal</keyword>
<organism evidence="2 3">
    <name type="scientific">Shewanella colwelliana</name>
    <name type="common">Alteromonas colwelliana</name>
    <dbReference type="NCBI Taxonomy" id="23"/>
    <lineage>
        <taxon>Bacteria</taxon>
        <taxon>Pseudomonadati</taxon>
        <taxon>Pseudomonadota</taxon>
        <taxon>Gammaproteobacteria</taxon>
        <taxon>Alteromonadales</taxon>
        <taxon>Shewanellaceae</taxon>
        <taxon>Shewanella</taxon>
    </lineage>
</organism>
<evidence type="ECO:0000313" key="3">
    <source>
        <dbReference type="Proteomes" id="UP000773469"/>
    </source>
</evidence>
<reference evidence="2 3" key="1">
    <citation type="submission" date="2021-05" db="EMBL/GenBank/DDBJ databases">
        <title>Molecular characterization for Shewanella algae harboring chromosomal blaOXA-55-like strains isolated from clinical and environment sample.</title>
        <authorList>
            <person name="Ohama Y."/>
            <person name="Aoki K."/>
            <person name="Harada S."/>
            <person name="Moriya K."/>
            <person name="Ishii Y."/>
            <person name="Tateda K."/>
        </authorList>
    </citation>
    <scope>NUCLEOTIDE SEQUENCE [LARGE SCALE GENOMIC DNA]</scope>
    <source>
        <strain evidence="2 3">MBTL60-118</strain>
    </source>
</reference>
<sequence>MNMRFTLLFVALIISAYATSGEWTFSGSNEASTAQSVSDFIKDENGVSHIPSYVIVAKIDAFECDNPYLKLCVKQELDILNYSCLGTTLDGLNRKEIELKGSNIPEFNCSEKAWYNK</sequence>
<proteinExistence type="predicted"/>
<evidence type="ECO:0000313" key="2">
    <source>
        <dbReference type="EMBL" id="GIU36332.1"/>
    </source>
</evidence>